<evidence type="ECO:0000259" key="4">
    <source>
        <dbReference type="PROSITE" id="PS50949"/>
    </source>
</evidence>
<evidence type="ECO:0000256" key="3">
    <source>
        <dbReference type="ARBA" id="ARBA00023163"/>
    </source>
</evidence>
<comment type="caution">
    <text evidence="5">The sequence shown here is derived from an EMBL/GenBank/DDBJ whole genome shotgun (WGS) entry which is preliminary data.</text>
</comment>
<dbReference type="InterPro" id="IPR036390">
    <property type="entry name" value="WH_DNA-bd_sf"/>
</dbReference>
<feature type="domain" description="HTH gntR-type" evidence="4">
    <location>
        <begin position="5"/>
        <end position="73"/>
    </location>
</feature>
<dbReference type="GO" id="GO:0045892">
    <property type="term" value="P:negative regulation of DNA-templated transcription"/>
    <property type="evidence" value="ECO:0007669"/>
    <property type="project" value="TreeGrafter"/>
</dbReference>
<reference evidence="5" key="1">
    <citation type="submission" date="2012-11" db="EMBL/GenBank/DDBJ databases">
        <title>Dependencies among metagenomic species, viruses, plasmids and units of genetic variation.</title>
        <authorList>
            <person name="Nielsen H.B."/>
            <person name="Almeida M."/>
            <person name="Juncker A.S."/>
            <person name="Rasmussen S."/>
            <person name="Li J."/>
            <person name="Sunagawa S."/>
            <person name="Plichta D."/>
            <person name="Gautier L."/>
            <person name="Le Chatelier E."/>
            <person name="Peletier E."/>
            <person name="Bonde I."/>
            <person name="Nielsen T."/>
            <person name="Manichanh C."/>
            <person name="Arumugam M."/>
            <person name="Batto J."/>
            <person name="Santos M.B.Q.D."/>
            <person name="Blom N."/>
            <person name="Borruel N."/>
            <person name="Burgdorf K.S."/>
            <person name="Boumezbeur F."/>
            <person name="Casellas F."/>
            <person name="Dore J."/>
            <person name="Guarner F."/>
            <person name="Hansen T."/>
            <person name="Hildebrand F."/>
            <person name="Kaas R.S."/>
            <person name="Kennedy S."/>
            <person name="Kristiansen K."/>
            <person name="Kultima J.R."/>
            <person name="Leonard P."/>
            <person name="Levenez F."/>
            <person name="Lund O."/>
            <person name="Moumen B."/>
            <person name="Le Paslier D."/>
            <person name="Pons N."/>
            <person name="Pedersen O."/>
            <person name="Prifti E."/>
            <person name="Qin J."/>
            <person name="Raes J."/>
            <person name="Tap J."/>
            <person name="Tims S."/>
            <person name="Ussery D.W."/>
            <person name="Yamada T."/>
            <person name="MetaHit consortium"/>
            <person name="Renault P."/>
            <person name="Sicheritz-Ponten T."/>
            <person name="Bork P."/>
            <person name="Wang J."/>
            <person name="Brunak S."/>
            <person name="Ehrlich S.D."/>
        </authorList>
    </citation>
    <scope>NUCLEOTIDE SEQUENCE [LARGE SCALE GENOMIC DNA]</scope>
</reference>
<dbReference type="Pfam" id="PF00392">
    <property type="entry name" value="GntR"/>
    <property type="match status" value="1"/>
</dbReference>
<dbReference type="SUPFAM" id="SSF46785">
    <property type="entry name" value="Winged helix' DNA-binding domain"/>
    <property type="match status" value="1"/>
</dbReference>
<dbReference type="PANTHER" id="PTHR44846">
    <property type="entry name" value="MANNOSYL-D-GLYCERATE TRANSPORT/METABOLISM SYSTEM REPRESSOR MNGR-RELATED"/>
    <property type="match status" value="1"/>
</dbReference>
<accession>R7AJ69</accession>
<dbReference type="GO" id="GO:0003677">
    <property type="term" value="F:DNA binding"/>
    <property type="evidence" value="ECO:0007669"/>
    <property type="project" value="UniProtKB-KW"/>
</dbReference>
<protein>
    <recommendedName>
        <fullName evidence="4">HTH gntR-type domain-containing protein</fullName>
    </recommendedName>
</protein>
<dbReference type="AlphaFoldDB" id="R7AJ69"/>
<gene>
    <name evidence="5" type="ORF">BN656_00338</name>
</gene>
<dbReference type="PANTHER" id="PTHR44846:SF17">
    <property type="entry name" value="GNTR-FAMILY TRANSCRIPTIONAL REGULATOR"/>
    <property type="match status" value="1"/>
</dbReference>
<keyword evidence="1" id="KW-0805">Transcription regulation</keyword>
<dbReference type="PRINTS" id="PR00035">
    <property type="entry name" value="HTHGNTR"/>
</dbReference>
<evidence type="ECO:0000256" key="1">
    <source>
        <dbReference type="ARBA" id="ARBA00023015"/>
    </source>
</evidence>
<evidence type="ECO:0000256" key="2">
    <source>
        <dbReference type="ARBA" id="ARBA00023125"/>
    </source>
</evidence>
<evidence type="ECO:0000313" key="6">
    <source>
        <dbReference type="Proteomes" id="UP000018141"/>
    </source>
</evidence>
<name>R7AJ69_9FIRM</name>
<dbReference type="PROSITE" id="PS50949">
    <property type="entry name" value="HTH_GNTR"/>
    <property type="match status" value="1"/>
</dbReference>
<proteinExistence type="predicted"/>
<sequence length="239" mass="27259">MTMKKYLYETMADCITQKINEDIWPVGMKLPGEKELTALLGGGRSTVREALDLCVERGLLQKKNGVGTFVVSKSVTLNNPLEQLNSVGDMIKAAGCEPESVHYSIRHCLPDRSIRDEFGLGKDELIVVMSRGRVANRMPVAFSVNVFPEKYVGDIFDEGIRGKIFDNLKGYADIDIRYSDTKIRGINPEHRWDRMACDFLKSPAVLLQQLHFDKNGEKIFYSYDYFNTDVMDLNMRRKM</sequence>
<dbReference type="SMART" id="SM00345">
    <property type="entry name" value="HTH_GNTR"/>
    <property type="match status" value="1"/>
</dbReference>
<keyword evidence="3" id="KW-0804">Transcription</keyword>
<dbReference type="EMBL" id="CBHH010000010">
    <property type="protein sequence ID" value="CDD55539.1"/>
    <property type="molecule type" value="Genomic_DNA"/>
</dbReference>
<dbReference type="InterPro" id="IPR028978">
    <property type="entry name" value="Chorismate_lyase_/UTRA_dom_sf"/>
</dbReference>
<dbReference type="InterPro" id="IPR036388">
    <property type="entry name" value="WH-like_DNA-bd_sf"/>
</dbReference>
<dbReference type="InterPro" id="IPR011663">
    <property type="entry name" value="UTRA"/>
</dbReference>
<keyword evidence="2" id="KW-0238">DNA-binding</keyword>
<organism evidence="5 6">
    <name type="scientific">Bacteroides pectinophilus CAG:437</name>
    <dbReference type="NCBI Taxonomy" id="1263051"/>
    <lineage>
        <taxon>Bacteria</taxon>
        <taxon>Bacillati</taxon>
        <taxon>Bacillota</taxon>
        <taxon>Clostridia</taxon>
        <taxon>Eubacteriales</taxon>
    </lineage>
</organism>
<dbReference type="Gene3D" id="1.10.10.10">
    <property type="entry name" value="Winged helix-like DNA-binding domain superfamily/Winged helix DNA-binding domain"/>
    <property type="match status" value="1"/>
</dbReference>
<dbReference type="Proteomes" id="UP000018141">
    <property type="component" value="Unassembled WGS sequence"/>
</dbReference>
<dbReference type="CDD" id="cd07377">
    <property type="entry name" value="WHTH_GntR"/>
    <property type="match status" value="1"/>
</dbReference>
<dbReference type="InterPro" id="IPR000524">
    <property type="entry name" value="Tscrpt_reg_HTH_GntR"/>
</dbReference>
<dbReference type="InterPro" id="IPR050679">
    <property type="entry name" value="Bact_HTH_transcr_reg"/>
</dbReference>
<evidence type="ECO:0000313" key="5">
    <source>
        <dbReference type="EMBL" id="CDD55539.1"/>
    </source>
</evidence>
<dbReference type="GO" id="GO:0003700">
    <property type="term" value="F:DNA-binding transcription factor activity"/>
    <property type="evidence" value="ECO:0007669"/>
    <property type="project" value="InterPro"/>
</dbReference>
<dbReference type="SUPFAM" id="SSF64288">
    <property type="entry name" value="Chorismate lyase-like"/>
    <property type="match status" value="1"/>
</dbReference>
<dbReference type="Gene3D" id="3.40.1410.10">
    <property type="entry name" value="Chorismate lyase-like"/>
    <property type="match status" value="1"/>
</dbReference>
<dbReference type="Pfam" id="PF07702">
    <property type="entry name" value="UTRA"/>
    <property type="match status" value="1"/>
</dbReference>